<evidence type="ECO:0000313" key="3">
    <source>
        <dbReference type="Proteomes" id="UP000886998"/>
    </source>
</evidence>
<reference evidence="2" key="1">
    <citation type="submission" date="2020-08" db="EMBL/GenBank/DDBJ databases">
        <title>Multicomponent nature underlies the extraordinary mechanical properties of spider dragline silk.</title>
        <authorList>
            <person name="Kono N."/>
            <person name="Nakamura H."/>
            <person name="Mori M."/>
            <person name="Yoshida Y."/>
            <person name="Ohtoshi R."/>
            <person name="Malay A.D."/>
            <person name="Moran D.A.P."/>
            <person name="Tomita M."/>
            <person name="Numata K."/>
            <person name="Arakawa K."/>
        </authorList>
    </citation>
    <scope>NUCLEOTIDE SEQUENCE</scope>
</reference>
<dbReference type="EMBL" id="BMAV01007172">
    <property type="protein sequence ID" value="GFY49816.1"/>
    <property type="molecule type" value="Genomic_DNA"/>
</dbReference>
<gene>
    <name evidence="2" type="ORF">TNIN_227861</name>
</gene>
<keyword evidence="3" id="KW-1185">Reference proteome</keyword>
<feature type="compositionally biased region" description="Polar residues" evidence="1">
    <location>
        <begin position="1"/>
        <end position="12"/>
    </location>
</feature>
<sequence>MHQTPTNSASDLSKQKVPVEKKTTQNERPLETNPTRGGGKKERQREISRFQTGQWSQQQTGGGWKCLGLAAAKIESILAHQNIGNRELFQMMAPMDCGNTHTRSSILPLSLSGEIRRLIKASNYSRNAERRCSRGSWENGKNIPIFSFIIYLVYGYPCV</sequence>
<accession>A0A8X7BYF9</accession>
<comment type="caution">
    <text evidence="2">The sequence shown here is derived from an EMBL/GenBank/DDBJ whole genome shotgun (WGS) entry which is preliminary data.</text>
</comment>
<evidence type="ECO:0000256" key="1">
    <source>
        <dbReference type="SAM" id="MobiDB-lite"/>
    </source>
</evidence>
<feature type="compositionally biased region" description="Basic and acidic residues" evidence="1">
    <location>
        <begin position="39"/>
        <end position="48"/>
    </location>
</feature>
<dbReference type="AlphaFoldDB" id="A0A8X7BYF9"/>
<name>A0A8X7BYF9_9ARAC</name>
<organism evidence="2 3">
    <name type="scientific">Trichonephila inaurata madagascariensis</name>
    <dbReference type="NCBI Taxonomy" id="2747483"/>
    <lineage>
        <taxon>Eukaryota</taxon>
        <taxon>Metazoa</taxon>
        <taxon>Ecdysozoa</taxon>
        <taxon>Arthropoda</taxon>
        <taxon>Chelicerata</taxon>
        <taxon>Arachnida</taxon>
        <taxon>Araneae</taxon>
        <taxon>Araneomorphae</taxon>
        <taxon>Entelegynae</taxon>
        <taxon>Araneoidea</taxon>
        <taxon>Nephilidae</taxon>
        <taxon>Trichonephila</taxon>
        <taxon>Trichonephila inaurata</taxon>
    </lineage>
</organism>
<feature type="region of interest" description="Disordered" evidence="1">
    <location>
        <begin position="1"/>
        <end position="61"/>
    </location>
</feature>
<dbReference type="Proteomes" id="UP000886998">
    <property type="component" value="Unassembled WGS sequence"/>
</dbReference>
<protein>
    <submittedName>
        <fullName evidence="2">Uncharacterized protein</fullName>
    </submittedName>
</protein>
<feature type="compositionally biased region" description="Basic and acidic residues" evidence="1">
    <location>
        <begin position="13"/>
        <end position="30"/>
    </location>
</feature>
<evidence type="ECO:0000313" key="2">
    <source>
        <dbReference type="EMBL" id="GFY49816.1"/>
    </source>
</evidence>
<proteinExistence type="predicted"/>